<accession>A0ABW3NPZ4</accession>
<feature type="compositionally biased region" description="Basic and acidic residues" evidence="4">
    <location>
        <begin position="184"/>
        <end position="194"/>
    </location>
</feature>
<comment type="caution">
    <text evidence="5">The sequence shown here is derived from an EMBL/GenBank/DDBJ whole genome shotgun (WGS) entry which is preliminary data.</text>
</comment>
<evidence type="ECO:0000256" key="1">
    <source>
        <dbReference type="ARBA" id="ARBA00022980"/>
    </source>
</evidence>
<keyword evidence="1 3" id="KW-0689">Ribosomal protein</keyword>
<protein>
    <recommendedName>
        <fullName evidence="3">Small ribosomal subunit protein bS16</fullName>
    </recommendedName>
</protein>
<dbReference type="Gene3D" id="3.30.1320.10">
    <property type="match status" value="1"/>
</dbReference>
<reference evidence="6" key="1">
    <citation type="journal article" date="2019" name="Int. J. Syst. Evol. Microbiol.">
        <title>The Global Catalogue of Microorganisms (GCM) 10K type strain sequencing project: providing services to taxonomists for standard genome sequencing and annotation.</title>
        <authorList>
            <consortium name="The Broad Institute Genomics Platform"/>
            <consortium name="The Broad Institute Genome Sequencing Center for Infectious Disease"/>
            <person name="Wu L."/>
            <person name="Ma J."/>
        </authorList>
    </citation>
    <scope>NUCLEOTIDE SEQUENCE [LARGE SCALE GENOMIC DNA]</scope>
    <source>
        <strain evidence="6">CCUG 64793</strain>
    </source>
</reference>
<comment type="similarity">
    <text evidence="3">Belongs to the bacterial ribosomal protein bS16 family.</text>
</comment>
<proteinExistence type="inferred from homology"/>
<name>A0ABW3NPZ4_9FLAO</name>
<organism evidence="5 6">
    <name type="scientific">Salegentibacter chungangensis</name>
    <dbReference type="NCBI Taxonomy" id="1335724"/>
    <lineage>
        <taxon>Bacteria</taxon>
        <taxon>Pseudomonadati</taxon>
        <taxon>Bacteroidota</taxon>
        <taxon>Flavobacteriia</taxon>
        <taxon>Flavobacteriales</taxon>
        <taxon>Flavobacteriaceae</taxon>
        <taxon>Salegentibacter</taxon>
    </lineage>
</organism>
<keyword evidence="2 3" id="KW-0687">Ribonucleoprotein</keyword>
<evidence type="ECO:0000256" key="2">
    <source>
        <dbReference type="ARBA" id="ARBA00023274"/>
    </source>
</evidence>
<dbReference type="NCBIfam" id="TIGR00002">
    <property type="entry name" value="S16"/>
    <property type="match status" value="1"/>
</dbReference>
<dbReference type="RefSeq" id="WP_380742984.1">
    <property type="nucleotide sequence ID" value="NZ_JBHTLI010000001.1"/>
</dbReference>
<dbReference type="PANTHER" id="PTHR12919">
    <property type="entry name" value="30S RIBOSOMAL PROTEIN S16"/>
    <property type="match status" value="1"/>
</dbReference>
<dbReference type="Pfam" id="PF00886">
    <property type="entry name" value="Ribosomal_S16"/>
    <property type="match status" value="1"/>
</dbReference>
<dbReference type="InterPro" id="IPR000307">
    <property type="entry name" value="Ribosomal_bS16"/>
</dbReference>
<gene>
    <name evidence="3" type="primary">rpsP</name>
    <name evidence="5" type="ORF">ACFQ3Q_03570</name>
</gene>
<dbReference type="PANTHER" id="PTHR12919:SF20">
    <property type="entry name" value="SMALL RIBOSOMAL SUBUNIT PROTEIN BS16M"/>
    <property type="match status" value="1"/>
</dbReference>
<evidence type="ECO:0000256" key="3">
    <source>
        <dbReference type="HAMAP-Rule" id="MF_00385"/>
    </source>
</evidence>
<sequence length="194" mass="21197">MPVKIRLQRHGKKGKPFYWIVAADARAKRDGKFLDKIGIYNPNTNPATIELDVDGAVKWLQNGAQPTDTARAILSYKGALLKKHLAVGVRKGALTEEEAEKKFQAWLEEKESKINAKKENLTKEEQAAKAKALEAEKEANAKREAEAKEAEEAAAAAEAEAAGVTEEGEPEANAEEQVDADTAEEAKTEDKKEA</sequence>
<dbReference type="HAMAP" id="MF_00385">
    <property type="entry name" value="Ribosomal_bS16"/>
    <property type="match status" value="1"/>
</dbReference>
<evidence type="ECO:0000313" key="5">
    <source>
        <dbReference type="EMBL" id="MFD1094819.1"/>
    </source>
</evidence>
<feature type="compositionally biased region" description="Basic and acidic residues" evidence="4">
    <location>
        <begin position="118"/>
        <end position="151"/>
    </location>
</feature>
<keyword evidence="6" id="KW-1185">Reference proteome</keyword>
<dbReference type="GO" id="GO:0005840">
    <property type="term" value="C:ribosome"/>
    <property type="evidence" value="ECO:0007669"/>
    <property type="project" value="UniProtKB-KW"/>
</dbReference>
<evidence type="ECO:0000313" key="6">
    <source>
        <dbReference type="Proteomes" id="UP001597131"/>
    </source>
</evidence>
<feature type="compositionally biased region" description="Low complexity" evidence="4">
    <location>
        <begin position="153"/>
        <end position="165"/>
    </location>
</feature>
<feature type="compositionally biased region" description="Acidic residues" evidence="4">
    <location>
        <begin position="166"/>
        <end position="183"/>
    </location>
</feature>
<dbReference type="InterPro" id="IPR023803">
    <property type="entry name" value="Ribosomal_bS16_dom_sf"/>
</dbReference>
<dbReference type="EMBL" id="JBHTLI010000001">
    <property type="protein sequence ID" value="MFD1094819.1"/>
    <property type="molecule type" value="Genomic_DNA"/>
</dbReference>
<dbReference type="Proteomes" id="UP001597131">
    <property type="component" value="Unassembled WGS sequence"/>
</dbReference>
<evidence type="ECO:0000256" key="4">
    <source>
        <dbReference type="SAM" id="MobiDB-lite"/>
    </source>
</evidence>
<dbReference type="SUPFAM" id="SSF54565">
    <property type="entry name" value="Ribosomal protein S16"/>
    <property type="match status" value="1"/>
</dbReference>
<feature type="region of interest" description="Disordered" evidence="4">
    <location>
        <begin position="118"/>
        <end position="194"/>
    </location>
</feature>
<dbReference type="NCBIfam" id="NF011094">
    <property type="entry name" value="PRK14521.1"/>
    <property type="match status" value="1"/>
</dbReference>